<accession>A0ABD3H1N5</accession>
<dbReference type="EMBL" id="JBJQOH010000006">
    <property type="protein sequence ID" value="KAL3685443.1"/>
    <property type="molecule type" value="Genomic_DNA"/>
</dbReference>
<gene>
    <name evidence="2" type="ORF">R1sor_003465</name>
</gene>
<organism evidence="2 3">
    <name type="scientific">Riccia sorocarpa</name>
    <dbReference type="NCBI Taxonomy" id="122646"/>
    <lineage>
        <taxon>Eukaryota</taxon>
        <taxon>Viridiplantae</taxon>
        <taxon>Streptophyta</taxon>
        <taxon>Embryophyta</taxon>
        <taxon>Marchantiophyta</taxon>
        <taxon>Marchantiopsida</taxon>
        <taxon>Marchantiidae</taxon>
        <taxon>Marchantiales</taxon>
        <taxon>Ricciaceae</taxon>
        <taxon>Riccia</taxon>
    </lineage>
</organism>
<reference evidence="2 3" key="1">
    <citation type="submission" date="2024-09" db="EMBL/GenBank/DDBJ databases">
        <title>Chromosome-scale assembly of Riccia sorocarpa.</title>
        <authorList>
            <person name="Paukszto L."/>
        </authorList>
    </citation>
    <scope>NUCLEOTIDE SEQUENCE [LARGE SCALE GENOMIC DNA]</scope>
    <source>
        <strain evidence="2">LP-2024</strain>
        <tissue evidence="2">Aerial parts of the thallus</tissue>
    </source>
</reference>
<dbReference type="AlphaFoldDB" id="A0ABD3H1N5"/>
<feature type="compositionally biased region" description="Acidic residues" evidence="1">
    <location>
        <begin position="255"/>
        <end position="265"/>
    </location>
</feature>
<sequence length="641" mass="73147">MMATSQVKPFTAAYIFTNCPVKKSKAKWFIRDALHVFGARSFFLQSSKKDPVNTGFVVHIGQEKEHVDCLVQTEKELLCYELLVKNIMIRECSIPIHKVLGQNIDIDGLGKHFISDPKWKFVERDSVKLALRLGILKPPAGRKAQDMLPHNREWDAYKAREEARLKAEKVARTADHGEEDVKEDPVPQIVFPNVDRSKKKRQDGSSQRDSAPSIPKPPPYSRHPRSSAPSQSQATTSQRSESQGVPLYMVPDNTPVEETESEGEEPFPVTPTPKVNPLSALHEVELNRDEKNQIRRVAITRCLVDQSVLPIPIEQFHVPSCDSNSANWGPYQIRACSRSFVSDLKKHMQTNAYAHYHNFIMLVDPRDCKDKASWVFPPPSKWRFYAIGGNHSALARMELLAQYPGIYTHYRHCNCIVYAGLSKTEASLFAHDDNFDAEVRCKYTFHQRVEYFHRQFMEAKQTGESLAALRKRLALETMNIAEEDSKTALSTLEGTFQVAFRTGRLWEVQESIFRKWERKELKSMKAAGKGKKKDDGEMRQTWWRPLQGVSDERKLSILLRVDAGELSLDKMVLECARCKTLDKDRSCSNSINKSLFGVEETEPEGGKRKRVSKAKSLVQVLPPEFLDHIDSARSYKETKEA</sequence>
<comment type="caution">
    <text evidence="2">The sequence shown here is derived from an EMBL/GenBank/DDBJ whole genome shotgun (WGS) entry which is preliminary data.</text>
</comment>
<protein>
    <submittedName>
        <fullName evidence="2">Uncharacterized protein</fullName>
    </submittedName>
</protein>
<evidence type="ECO:0000313" key="2">
    <source>
        <dbReference type="EMBL" id="KAL3685443.1"/>
    </source>
</evidence>
<dbReference type="Proteomes" id="UP001633002">
    <property type="component" value="Unassembled WGS sequence"/>
</dbReference>
<proteinExistence type="predicted"/>
<feature type="region of interest" description="Disordered" evidence="1">
    <location>
        <begin position="168"/>
        <end position="276"/>
    </location>
</feature>
<evidence type="ECO:0000313" key="3">
    <source>
        <dbReference type="Proteomes" id="UP001633002"/>
    </source>
</evidence>
<name>A0ABD3H1N5_9MARC</name>
<feature type="compositionally biased region" description="Low complexity" evidence="1">
    <location>
        <begin position="226"/>
        <end position="243"/>
    </location>
</feature>
<keyword evidence="3" id="KW-1185">Reference proteome</keyword>
<evidence type="ECO:0000256" key="1">
    <source>
        <dbReference type="SAM" id="MobiDB-lite"/>
    </source>
</evidence>